<dbReference type="KEGG" id="clt:CM240_2350"/>
<dbReference type="SUPFAM" id="SSF48452">
    <property type="entry name" value="TPR-like"/>
    <property type="match status" value="1"/>
</dbReference>
<keyword evidence="2" id="KW-0175">Coiled coil</keyword>
<dbReference type="Proteomes" id="UP000019426">
    <property type="component" value="Chromosome M2/40_rep1"/>
</dbReference>
<name>W6S575_9CLOT</name>
<proteinExistence type="predicted"/>
<dbReference type="InterPro" id="IPR011081">
    <property type="entry name" value="Big_4"/>
</dbReference>
<dbReference type="Gene3D" id="1.25.40.10">
    <property type="entry name" value="Tetratricopeptide repeat domain"/>
    <property type="match status" value="1"/>
</dbReference>
<dbReference type="STRING" id="1216932.CM240_2350"/>
<keyword evidence="3" id="KW-0812">Transmembrane</keyword>
<dbReference type="Pfam" id="PF07532">
    <property type="entry name" value="Big_4"/>
    <property type="match status" value="1"/>
</dbReference>
<feature type="transmembrane region" description="Helical" evidence="3">
    <location>
        <begin position="7"/>
        <end position="25"/>
    </location>
</feature>
<dbReference type="RefSeq" id="WP_044039296.1">
    <property type="nucleotide sequence ID" value="NZ_HG917868.1"/>
</dbReference>
<dbReference type="InterPro" id="IPR011990">
    <property type="entry name" value="TPR-like_helical_dom_sf"/>
</dbReference>
<dbReference type="eggNOG" id="ENOG50343KP">
    <property type="taxonomic scope" value="Bacteria"/>
</dbReference>
<evidence type="ECO:0000256" key="3">
    <source>
        <dbReference type="SAM" id="Phobius"/>
    </source>
</evidence>
<dbReference type="HOGENOM" id="CLU_939099_0_0_9"/>
<reference evidence="5 6" key="1">
    <citation type="submission" date="2013-11" db="EMBL/GenBank/DDBJ databases">
        <title>Complete genome sequence of Clostridum sp. M2/40.</title>
        <authorList>
            <person name="Wibberg D."/>
            <person name="Puehler A."/>
            <person name="Schlueter A."/>
        </authorList>
    </citation>
    <scope>NUCLEOTIDE SEQUENCE [LARGE SCALE GENOMIC DNA]</scope>
    <source>
        <strain evidence="6">M2/40</strain>
    </source>
</reference>
<feature type="coiled-coil region" evidence="2">
    <location>
        <begin position="29"/>
        <end position="56"/>
    </location>
</feature>
<keyword evidence="3" id="KW-0472">Membrane</keyword>
<evidence type="ECO:0000313" key="6">
    <source>
        <dbReference type="Proteomes" id="UP000019426"/>
    </source>
</evidence>
<gene>
    <name evidence="5" type="ORF">CM240_2350</name>
</gene>
<evidence type="ECO:0000256" key="1">
    <source>
        <dbReference type="PROSITE-ProRule" id="PRU00339"/>
    </source>
</evidence>
<keyword evidence="6" id="KW-1185">Reference proteome</keyword>
<protein>
    <recommendedName>
        <fullName evidence="4">Bacterial Ig-like domain-containing protein</fullName>
    </recommendedName>
</protein>
<organism evidence="5 6">
    <name type="scientific">Clostridium bornimense</name>
    <dbReference type="NCBI Taxonomy" id="1216932"/>
    <lineage>
        <taxon>Bacteria</taxon>
        <taxon>Bacillati</taxon>
        <taxon>Bacillota</taxon>
        <taxon>Clostridia</taxon>
        <taxon>Eubacteriales</taxon>
        <taxon>Clostridiaceae</taxon>
        <taxon>Clostridium</taxon>
    </lineage>
</organism>
<keyword evidence="3" id="KW-1133">Transmembrane helix</keyword>
<evidence type="ECO:0000256" key="2">
    <source>
        <dbReference type="SAM" id="Coils"/>
    </source>
</evidence>
<dbReference type="AlphaFoldDB" id="W6S575"/>
<dbReference type="EMBL" id="HG917868">
    <property type="protein sequence ID" value="CDM69487.1"/>
    <property type="molecule type" value="Genomic_DNA"/>
</dbReference>
<keyword evidence="1" id="KW-0802">TPR repeat</keyword>
<dbReference type="OrthoDB" id="1934744at2"/>
<feature type="domain" description="Bacterial Ig-like" evidence="4">
    <location>
        <begin position="135"/>
        <end position="189"/>
    </location>
</feature>
<dbReference type="PATRIC" id="fig|1216932.3.peg.2328"/>
<dbReference type="PROSITE" id="PS50005">
    <property type="entry name" value="TPR"/>
    <property type="match status" value="1"/>
</dbReference>
<sequence>MVERKCVIKGISLVLSIFAVINFMACKTKDKENILLKDVKEQAKVEEQEIRTAIDNGNKYLEEEDYEKAKKWYDKAISISKNSIDTYIKIKDKYLEKGRKDDAYRIVRLAIDNNVDVENMKKELKKIEDTFDTIVINKSIYVGENYQLPSETILNIDGSDVNGKITWDNNKVRTNKSGTFRYTGNIPQYGRSVQLVLSIKESSKKIDTEENKNDINSKSDSDVEEKKTMITVEEAEALVRNEFEEGKYSCGNTGEIFSDEKGKYYLFQVIDIELRCQGYTGTNWVKVYEDGTVVSG</sequence>
<evidence type="ECO:0000313" key="5">
    <source>
        <dbReference type="EMBL" id="CDM69487.1"/>
    </source>
</evidence>
<accession>W6S575</accession>
<evidence type="ECO:0000259" key="4">
    <source>
        <dbReference type="Pfam" id="PF07532"/>
    </source>
</evidence>
<feature type="repeat" description="TPR" evidence="1">
    <location>
        <begin position="50"/>
        <end position="83"/>
    </location>
</feature>
<dbReference type="InterPro" id="IPR019734">
    <property type="entry name" value="TPR_rpt"/>
</dbReference>